<organism evidence="18 19">
    <name type="scientific">Jatrophihabitans endophyticus</name>
    <dbReference type="NCBI Taxonomy" id="1206085"/>
    <lineage>
        <taxon>Bacteria</taxon>
        <taxon>Bacillati</taxon>
        <taxon>Actinomycetota</taxon>
        <taxon>Actinomycetes</taxon>
        <taxon>Jatrophihabitantales</taxon>
        <taxon>Jatrophihabitantaceae</taxon>
        <taxon>Jatrophihabitans</taxon>
    </lineage>
</organism>
<evidence type="ECO:0000256" key="7">
    <source>
        <dbReference type="ARBA" id="ARBA00022737"/>
    </source>
</evidence>
<dbReference type="AlphaFoldDB" id="A0A1M5BZL5"/>
<evidence type="ECO:0000256" key="12">
    <source>
        <dbReference type="ARBA" id="ARBA00023122"/>
    </source>
</evidence>
<keyword evidence="5 14" id="KW-0812">Transmembrane</keyword>
<comment type="cofactor">
    <cofactor evidence="14 16">
        <name>Zn(2+)</name>
        <dbReference type="ChEBI" id="CHEBI:29105"/>
    </cofactor>
    <text evidence="14 16">Binds 1 zinc ion per subunit.</text>
</comment>
<feature type="binding site" evidence="16">
    <location>
        <position position="67"/>
    </location>
    <ligand>
        <name>Zn(2+)</name>
        <dbReference type="ChEBI" id="CHEBI:29105"/>
        <note>catalytic</note>
    </ligand>
</feature>
<feature type="binding site" evidence="16">
    <location>
        <position position="159"/>
    </location>
    <ligand>
        <name>Zn(2+)</name>
        <dbReference type="ChEBI" id="CHEBI:29105"/>
        <note>catalytic</note>
    </ligand>
</feature>
<name>A0A1M5BZL5_9ACTN</name>
<feature type="transmembrane region" description="Helical" evidence="14">
    <location>
        <begin position="103"/>
        <end position="126"/>
    </location>
</feature>
<evidence type="ECO:0000256" key="15">
    <source>
        <dbReference type="PIRSR" id="PIRSR006404-1"/>
    </source>
</evidence>
<evidence type="ECO:0000256" key="6">
    <source>
        <dbReference type="ARBA" id="ARBA00022723"/>
    </source>
</evidence>
<evidence type="ECO:0000256" key="4">
    <source>
        <dbReference type="ARBA" id="ARBA00022670"/>
    </source>
</evidence>
<evidence type="ECO:0000256" key="1">
    <source>
        <dbReference type="ARBA" id="ARBA00004651"/>
    </source>
</evidence>
<keyword evidence="7" id="KW-0677">Repeat</keyword>
<dbReference type="PANTHER" id="PTHR39188:SF3">
    <property type="entry name" value="STAGE IV SPORULATION PROTEIN FB"/>
    <property type="match status" value="1"/>
</dbReference>
<evidence type="ECO:0000256" key="9">
    <source>
        <dbReference type="ARBA" id="ARBA00022833"/>
    </source>
</evidence>
<keyword evidence="13 14" id="KW-0472">Membrane</keyword>
<feature type="binding site" evidence="16">
    <location>
        <position position="63"/>
    </location>
    <ligand>
        <name>Zn(2+)</name>
        <dbReference type="ChEBI" id="CHEBI:29105"/>
        <note>catalytic</note>
    </ligand>
</feature>
<dbReference type="GO" id="GO:0046872">
    <property type="term" value="F:metal ion binding"/>
    <property type="evidence" value="ECO:0007669"/>
    <property type="project" value="UniProtKB-UniRule"/>
</dbReference>
<keyword evidence="8 14" id="KW-0378">Hydrolase</keyword>
<evidence type="ECO:0000256" key="14">
    <source>
        <dbReference type="PIRNR" id="PIRNR006404"/>
    </source>
</evidence>
<dbReference type="InterPro" id="IPR046342">
    <property type="entry name" value="CBS_dom_sf"/>
</dbReference>
<evidence type="ECO:0000256" key="10">
    <source>
        <dbReference type="ARBA" id="ARBA00022989"/>
    </source>
</evidence>
<comment type="subcellular location">
    <subcellularLocation>
        <location evidence="1 14">Cell membrane</location>
        <topology evidence="1 14">Multi-pass membrane protein</topology>
    </subcellularLocation>
</comment>
<evidence type="ECO:0000256" key="5">
    <source>
        <dbReference type="ARBA" id="ARBA00022692"/>
    </source>
</evidence>
<reference evidence="18 19" key="1">
    <citation type="submission" date="2016-11" db="EMBL/GenBank/DDBJ databases">
        <authorList>
            <person name="Jaros S."/>
            <person name="Januszkiewicz K."/>
            <person name="Wedrychowicz H."/>
        </authorList>
    </citation>
    <scope>NUCLEOTIDE SEQUENCE [LARGE SCALE GENOMIC DNA]</scope>
    <source>
        <strain evidence="18 19">DSM 45627</strain>
    </source>
</reference>
<feature type="active site" evidence="15">
    <location>
        <position position="64"/>
    </location>
</feature>
<dbReference type="SUPFAM" id="SSF54631">
    <property type="entry name" value="CBS-domain pair"/>
    <property type="match status" value="1"/>
</dbReference>
<feature type="domain" description="Peptidase M50" evidence="17">
    <location>
        <begin position="51"/>
        <end position="121"/>
    </location>
</feature>
<keyword evidence="19" id="KW-1185">Reference proteome</keyword>
<dbReference type="Gene3D" id="3.10.580.10">
    <property type="entry name" value="CBS-domain"/>
    <property type="match status" value="1"/>
</dbReference>
<comment type="similarity">
    <text evidence="2 14">Belongs to the peptidase M50B family.</text>
</comment>
<feature type="transmembrane region" description="Helical" evidence="14">
    <location>
        <begin position="207"/>
        <end position="225"/>
    </location>
</feature>
<evidence type="ECO:0000256" key="16">
    <source>
        <dbReference type="PIRSR" id="PIRSR006404-2"/>
    </source>
</evidence>
<dbReference type="Proteomes" id="UP000186132">
    <property type="component" value="Unassembled WGS sequence"/>
</dbReference>
<dbReference type="InterPro" id="IPR008915">
    <property type="entry name" value="Peptidase_M50"/>
</dbReference>
<evidence type="ECO:0000259" key="17">
    <source>
        <dbReference type="Pfam" id="PF02163"/>
    </source>
</evidence>
<dbReference type="PIRSF" id="PIRSF006404">
    <property type="entry name" value="UCP006404_Pept_M50_CBS"/>
    <property type="match status" value="1"/>
</dbReference>
<dbReference type="STRING" id="1206085.SAMN05443575_0050"/>
<dbReference type="GO" id="GO:0005886">
    <property type="term" value="C:plasma membrane"/>
    <property type="evidence" value="ECO:0007669"/>
    <property type="project" value="UniProtKB-SubCell"/>
</dbReference>
<evidence type="ECO:0000256" key="8">
    <source>
        <dbReference type="ARBA" id="ARBA00022801"/>
    </source>
</evidence>
<dbReference type="GO" id="GO:0006508">
    <property type="term" value="P:proteolysis"/>
    <property type="evidence" value="ECO:0007669"/>
    <property type="project" value="UniProtKB-KW"/>
</dbReference>
<evidence type="ECO:0000256" key="3">
    <source>
        <dbReference type="ARBA" id="ARBA00022475"/>
    </source>
</evidence>
<gene>
    <name evidence="18" type="ORF">SAMN05443575_0050</name>
</gene>
<sequence>MLTLGRVRGVPVVVSPSWTLVALLLTVVYGPLVDDAVADVDGAGAYAAAFAFSLLFAGCVLAHELGHTVISTALGYPVRRVVLLVLGGVSEIDGEPTRPRHELAIAASGPLVSLVIAAAGLGAHLATPAGSLASVLFALLAWTNLALAVFNLLPGLPLDGGHIVRAVVWACGASAVTSTRIAAWCGRVLAVLVAGTGLLALRGQAGTGSSLLVLFLAVYLWASATQTLRLADVRRTLPTVSVAALLRPGVLVPEHASVAEALRRVHDVGARGVVLTDAAQRPVAVVEERLVSAVAPERQAWTPARDVARPLTAATTLRPDVHRGHDGEAGGGLDATTVFEHMQRHPAPEYLVLTDAGEPAGIIATVDFARALNQRLRTGGRR</sequence>
<keyword evidence="11 14" id="KW-0482">Metalloprotease</keyword>
<protein>
    <recommendedName>
        <fullName evidence="14">Zinc metalloprotease</fullName>
    </recommendedName>
</protein>
<dbReference type="InterPro" id="IPR016483">
    <property type="entry name" value="UCP006404_Pept_M50_CBS"/>
</dbReference>
<proteinExistence type="inferred from homology"/>
<dbReference type="PANTHER" id="PTHR39188">
    <property type="entry name" value="MEMBRANE-ASSOCIATED ZINC METALLOPROTEASE M50B"/>
    <property type="match status" value="1"/>
</dbReference>
<dbReference type="Pfam" id="PF02163">
    <property type="entry name" value="Peptidase_M50"/>
    <property type="match status" value="2"/>
</dbReference>
<dbReference type="GO" id="GO:0008237">
    <property type="term" value="F:metallopeptidase activity"/>
    <property type="evidence" value="ECO:0007669"/>
    <property type="project" value="UniProtKB-UniRule"/>
</dbReference>
<keyword evidence="12" id="KW-0129">CBS domain</keyword>
<keyword evidence="3 14" id="KW-1003">Cell membrane</keyword>
<feature type="transmembrane region" description="Helical" evidence="14">
    <location>
        <begin position="132"/>
        <end position="153"/>
    </location>
</feature>
<feature type="transmembrane region" description="Helical" evidence="14">
    <location>
        <begin position="44"/>
        <end position="62"/>
    </location>
</feature>
<evidence type="ECO:0000256" key="2">
    <source>
        <dbReference type="ARBA" id="ARBA00007931"/>
    </source>
</evidence>
<evidence type="ECO:0000313" key="19">
    <source>
        <dbReference type="Proteomes" id="UP000186132"/>
    </source>
</evidence>
<accession>A0A1M5BZL5</accession>
<keyword evidence="4 14" id="KW-0645">Protease</keyword>
<feature type="transmembrane region" description="Helical" evidence="14">
    <location>
        <begin position="12"/>
        <end position="32"/>
    </location>
</feature>
<evidence type="ECO:0000256" key="11">
    <source>
        <dbReference type="ARBA" id="ARBA00023049"/>
    </source>
</evidence>
<evidence type="ECO:0000256" key="13">
    <source>
        <dbReference type="ARBA" id="ARBA00023136"/>
    </source>
</evidence>
<keyword evidence="10 14" id="KW-1133">Transmembrane helix</keyword>
<keyword evidence="6 14" id="KW-0479">Metal-binding</keyword>
<keyword evidence="9 14" id="KW-0862">Zinc</keyword>
<evidence type="ECO:0000313" key="18">
    <source>
        <dbReference type="EMBL" id="SHF47984.1"/>
    </source>
</evidence>
<dbReference type="EMBL" id="FQVU01000001">
    <property type="protein sequence ID" value="SHF47984.1"/>
    <property type="molecule type" value="Genomic_DNA"/>
</dbReference>
<feature type="domain" description="Peptidase M50" evidence="17">
    <location>
        <begin position="133"/>
        <end position="190"/>
    </location>
</feature>